<dbReference type="Proteomes" id="UP000622475">
    <property type="component" value="Unassembled WGS sequence"/>
</dbReference>
<accession>A0A929L0Q2</accession>
<proteinExistence type="predicted"/>
<comment type="caution">
    <text evidence="1">The sequence shown here is derived from an EMBL/GenBank/DDBJ whole genome shotgun (WGS) entry which is preliminary data.</text>
</comment>
<organism evidence="1 2">
    <name type="scientific">Mucilaginibacter myungsuensis</name>
    <dbReference type="NCBI Taxonomy" id="649104"/>
    <lineage>
        <taxon>Bacteria</taxon>
        <taxon>Pseudomonadati</taxon>
        <taxon>Bacteroidota</taxon>
        <taxon>Sphingobacteriia</taxon>
        <taxon>Sphingobacteriales</taxon>
        <taxon>Sphingobacteriaceae</taxon>
        <taxon>Mucilaginibacter</taxon>
    </lineage>
</organism>
<reference evidence="1" key="1">
    <citation type="submission" date="2020-10" db="EMBL/GenBank/DDBJ databases">
        <title>Mucilaginibacter mali sp. nov., isolated from rhizosphere soil of apple orchard.</title>
        <authorList>
            <person name="Lee J.-S."/>
            <person name="Kim H.S."/>
            <person name="Kim J.-S."/>
        </authorList>
    </citation>
    <scope>NUCLEOTIDE SEQUENCE</scope>
    <source>
        <strain evidence="1">KCTC 22746</strain>
    </source>
</reference>
<protein>
    <submittedName>
        <fullName evidence="1">Uncharacterized protein</fullName>
    </submittedName>
</protein>
<evidence type="ECO:0000313" key="1">
    <source>
        <dbReference type="EMBL" id="MBE9661995.1"/>
    </source>
</evidence>
<dbReference type="AlphaFoldDB" id="A0A929L0Q2"/>
<evidence type="ECO:0000313" key="2">
    <source>
        <dbReference type="Proteomes" id="UP000622475"/>
    </source>
</evidence>
<name>A0A929L0Q2_9SPHI</name>
<gene>
    <name evidence="1" type="ORF">IRJ16_08860</name>
</gene>
<sequence length="57" mass="6217">MAFLQVVILVILKPIVLNIRKFDGCIAAVWPNANLTLVGIVGPDLYPANKPGRFGIR</sequence>
<dbReference type="RefSeq" id="WP_194111193.1">
    <property type="nucleotide sequence ID" value="NZ_JADFFL010000003.1"/>
</dbReference>
<keyword evidence="2" id="KW-1185">Reference proteome</keyword>
<dbReference type="EMBL" id="JADFFL010000003">
    <property type="protein sequence ID" value="MBE9661995.1"/>
    <property type="molecule type" value="Genomic_DNA"/>
</dbReference>